<keyword evidence="5" id="KW-0378">Hydrolase</keyword>
<dbReference type="InterPro" id="IPR017853">
    <property type="entry name" value="GH"/>
</dbReference>
<comment type="caution">
    <text evidence="9">The sequence shown here is derived from an EMBL/GenBank/DDBJ whole genome shotgun (WGS) entry which is preliminary data.</text>
</comment>
<proteinExistence type="inferred from homology"/>
<dbReference type="AlphaFoldDB" id="A0A5C5ZG03"/>
<dbReference type="OrthoDB" id="9760597at2"/>
<protein>
    <recommendedName>
        <fullName evidence="3">alpha-L-fucosidase</fullName>
        <ecNumber evidence="3">3.2.1.51</ecNumber>
    </recommendedName>
</protein>
<dbReference type="PIRSF" id="PIRSF001092">
    <property type="entry name" value="Alpha-L-fucosidase"/>
    <property type="match status" value="1"/>
</dbReference>
<name>A0A5C5ZG03_9BACT</name>
<dbReference type="EMBL" id="SJPO01000001">
    <property type="protein sequence ID" value="TWT85977.1"/>
    <property type="molecule type" value="Genomic_DNA"/>
</dbReference>
<organism evidence="9 10">
    <name type="scientific">Posidoniimonas polymericola</name>
    <dbReference type="NCBI Taxonomy" id="2528002"/>
    <lineage>
        <taxon>Bacteria</taxon>
        <taxon>Pseudomonadati</taxon>
        <taxon>Planctomycetota</taxon>
        <taxon>Planctomycetia</taxon>
        <taxon>Pirellulales</taxon>
        <taxon>Lacipirellulaceae</taxon>
        <taxon>Posidoniimonas</taxon>
    </lineage>
</organism>
<keyword evidence="4" id="KW-0732">Signal</keyword>
<sequence>MSVARREFLSASLGTFVSLNAASICRATESSLAPPHLRAYKNAYDADPRAASLAWFADAKFGLFMHYGLYSLLGRHEWVMYREQIPVAEYEKLAQQFRPDRFDADFITDLALEAGMKYVNLTSKHHDGFCMFDAENDGWNSADACGRDLCGELAEQCHRKGLGCFFYYSLFADWHHPYFYPREFNPIARPDYAEQPPQYKFQQDEDFQHYLEDATGQIRRLLTNYGPVAGIWFDPLMGYYGRPDLFPMESIYQEIRRLQPHCLISAKQGATGTEDFAAPERSGHSLEKEIAKRYGDEAAKIAAHAWRQNKSKHNEICDTMQPGAWGYTKADDQAHKSPTEVRELLAAANASNCNLLLNTGPLPDGSIHPQDVETFRQLGSG</sequence>
<dbReference type="Pfam" id="PF01120">
    <property type="entry name" value="Alpha_L_fucos"/>
    <property type="match status" value="1"/>
</dbReference>
<dbReference type="Gene3D" id="3.20.20.80">
    <property type="entry name" value="Glycosidases"/>
    <property type="match status" value="1"/>
</dbReference>
<dbReference type="InterPro" id="IPR016286">
    <property type="entry name" value="FUC_metazoa-typ"/>
</dbReference>
<evidence type="ECO:0000256" key="6">
    <source>
        <dbReference type="ARBA" id="ARBA00023295"/>
    </source>
</evidence>
<dbReference type="InterPro" id="IPR057739">
    <property type="entry name" value="Glyco_hydro_29_N"/>
</dbReference>
<evidence type="ECO:0000256" key="2">
    <source>
        <dbReference type="ARBA" id="ARBA00007951"/>
    </source>
</evidence>
<reference evidence="9 10" key="1">
    <citation type="submission" date="2019-02" db="EMBL/GenBank/DDBJ databases">
        <title>Deep-cultivation of Planctomycetes and their phenomic and genomic characterization uncovers novel biology.</title>
        <authorList>
            <person name="Wiegand S."/>
            <person name="Jogler M."/>
            <person name="Boedeker C."/>
            <person name="Pinto D."/>
            <person name="Vollmers J."/>
            <person name="Rivas-Marin E."/>
            <person name="Kohn T."/>
            <person name="Peeters S.H."/>
            <person name="Heuer A."/>
            <person name="Rast P."/>
            <person name="Oberbeckmann S."/>
            <person name="Bunk B."/>
            <person name="Jeske O."/>
            <person name="Meyerdierks A."/>
            <person name="Storesund J.E."/>
            <person name="Kallscheuer N."/>
            <person name="Luecker S."/>
            <person name="Lage O.M."/>
            <person name="Pohl T."/>
            <person name="Merkel B.J."/>
            <person name="Hornburger P."/>
            <person name="Mueller R.-W."/>
            <person name="Bruemmer F."/>
            <person name="Labrenz M."/>
            <person name="Spormann A.M."/>
            <person name="Op Den Camp H."/>
            <person name="Overmann J."/>
            <person name="Amann R."/>
            <person name="Jetten M.S.M."/>
            <person name="Mascher T."/>
            <person name="Medema M.H."/>
            <person name="Devos D.P."/>
            <person name="Kaster A.-K."/>
            <person name="Ovreas L."/>
            <person name="Rohde M."/>
            <person name="Galperin M.Y."/>
            <person name="Jogler C."/>
        </authorList>
    </citation>
    <scope>NUCLEOTIDE SEQUENCE [LARGE SCALE GENOMIC DNA]</scope>
    <source>
        <strain evidence="9 10">Pla123a</strain>
    </source>
</reference>
<dbReference type="SUPFAM" id="SSF51445">
    <property type="entry name" value="(Trans)glycosidases"/>
    <property type="match status" value="1"/>
</dbReference>
<evidence type="ECO:0000256" key="3">
    <source>
        <dbReference type="ARBA" id="ARBA00012662"/>
    </source>
</evidence>
<evidence type="ECO:0000256" key="4">
    <source>
        <dbReference type="ARBA" id="ARBA00022729"/>
    </source>
</evidence>
<dbReference type="PANTHER" id="PTHR10030">
    <property type="entry name" value="ALPHA-L-FUCOSIDASE"/>
    <property type="match status" value="1"/>
</dbReference>
<dbReference type="GO" id="GO:0006004">
    <property type="term" value="P:fucose metabolic process"/>
    <property type="evidence" value="ECO:0007669"/>
    <property type="project" value="InterPro"/>
</dbReference>
<keyword evidence="10" id="KW-1185">Reference proteome</keyword>
<accession>A0A5C5ZG03</accession>
<feature type="site" description="May be important for catalysis" evidence="7">
    <location>
        <position position="317"/>
    </location>
</feature>
<dbReference type="GO" id="GO:0004560">
    <property type="term" value="F:alpha-L-fucosidase activity"/>
    <property type="evidence" value="ECO:0007669"/>
    <property type="project" value="InterPro"/>
</dbReference>
<evidence type="ECO:0000256" key="5">
    <source>
        <dbReference type="ARBA" id="ARBA00022801"/>
    </source>
</evidence>
<evidence type="ECO:0000256" key="7">
    <source>
        <dbReference type="PIRSR" id="PIRSR001092-1"/>
    </source>
</evidence>
<comment type="similarity">
    <text evidence="2">Belongs to the glycosyl hydrolase 29 family.</text>
</comment>
<dbReference type="Proteomes" id="UP000318478">
    <property type="component" value="Unassembled WGS sequence"/>
</dbReference>
<dbReference type="RefSeq" id="WP_146584191.1">
    <property type="nucleotide sequence ID" value="NZ_SJPO01000001.1"/>
</dbReference>
<dbReference type="PANTHER" id="PTHR10030:SF37">
    <property type="entry name" value="ALPHA-L-FUCOSIDASE-RELATED"/>
    <property type="match status" value="1"/>
</dbReference>
<comment type="function">
    <text evidence="1">Alpha-L-fucosidase is responsible for hydrolyzing the alpha-1,6-linked fucose joined to the reducing-end N-acetylglucosamine of the carbohydrate moieties of glycoproteins.</text>
</comment>
<evidence type="ECO:0000259" key="8">
    <source>
        <dbReference type="Pfam" id="PF01120"/>
    </source>
</evidence>
<evidence type="ECO:0000313" key="9">
    <source>
        <dbReference type="EMBL" id="TWT85977.1"/>
    </source>
</evidence>
<keyword evidence="6" id="KW-0326">Glycosidase</keyword>
<dbReference type="EC" id="3.2.1.51" evidence="3"/>
<feature type="domain" description="Glycoside hydrolase family 29 N-terminal" evidence="8">
    <location>
        <begin position="40"/>
        <end position="379"/>
    </location>
</feature>
<gene>
    <name evidence="9" type="ORF">Pla123a_07850</name>
</gene>
<dbReference type="InterPro" id="IPR000933">
    <property type="entry name" value="Glyco_hydro_29"/>
</dbReference>
<dbReference type="SMART" id="SM00812">
    <property type="entry name" value="Alpha_L_fucos"/>
    <property type="match status" value="1"/>
</dbReference>
<dbReference type="GO" id="GO:0016139">
    <property type="term" value="P:glycoside catabolic process"/>
    <property type="evidence" value="ECO:0007669"/>
    <property type="project" value="TreeGrafter"/>
</dbReference>
<evidence type="ECO:0000256" key="1">
    <source>
        <dbReference type="ARBA" id="ARBA00004071"/>
    </source>
</evidence>
<evidence type="ECO:0000313" key="10">
    <source>
        <dbReference type="Proteomes" id="UP000318478"/>
    </source>
</evidence>
<dbReference type="GO" id="GO:0005764">
    <property type="term" value="C:lysosome"/>
    <property type="evidence" value="ECO:0007669"/>
    <property type="project" value="TreeGrafter"/>
</dbReference>